<protein>
    <submittedName>
        <fullName evidence="3">SDR family oxidoreductase</fullName>
        <ecNumber evidence="3">1.1.-.-</ecNumber>
    </submittedName>
</protein>
<dbReference type="GO" id="GO:0016491">
    <property type="term" value="F:oxidoreductase activity"/>
    <property type="evidence" value="ECO:0007669"/>
    <property type="project" value="UniProtKB-KW"/>
</dbReference>
<dbReference type="Proteomes" id="UP001259803">
    <property type="component" value="Unassembled WGS sequence"/>
</dbReference>
<dbReference type="PRINTS" id="PR00081">
    <property type="entry name" value="GDHRDH"/>
</dbReference>
<keyword evidence="2 3" id="KW-0560">Oxidoreductase</keyword>
<dbReference type="InterPro" id="IPR020904">
    <property type="entry name" value="Sc_DH/Rdtase_CS"/>
</dbReference>
<comment type="caution">
    <text evidence="3">The sequence shown here is derived from an EMBL/GenBank/DDBJ whole genome shotgun (WGS) entry which is preliminary data.</text>
</comment>
<evidence type="ECO:0000256" key="2">
    <source>
        <dbReference type="ARBA" id="ARBA00023002"/>
    </source>
</evidence>
<dbReference type="Gene3D" id="3.40.50.720">
    <property type="entry name" value="NAD(P)-binding Rossmann-like Domain"/>
    <property type="match status" value="1"/>
</dbReference>
<evidence type="ECO:0000256" key="1">
    <source>
        <dbReference type="ARBA" id="ARBA00006484"/>
    </source>
</evidence>
<reference evidence="3 4" key="1">
    <citation type="submission" date="2023-09" db="EMBL/GenBank/DDBJ databases">
        <authorList>
            <person name="Rey-Velasco X."/>
        </authorList>
    </citation>
    <scope>NUCLEOTIDE SEQUENCE [LARGE SCALE GENOMIC DNA]</scope>
    <source>
        <strain evidence="3 4">F390</strain>
    </source>
</reference>
<comment type="similarity">
    <text evidence="1">Belongs to the short-chain dehydrogenases/reductases (SDR) family.</text>
</comment>
<evidence type="ECO:0000313" key="3">
    <source>
        <dbReference type="EMBL" id="MDT0575999.1"/>
    </source>
</evidence>
<dbReference type="Pfam" id="PF13561">
    <property type="entry name" value="adh_short_C2"/>
    <property type="match status" value="1"/>
</dbReference>
<dbReference type="PANTHER" id="PTHR24321">
    <property type="entry name" value="DEHYDROGENASES, SHORT CHAIN"/>
    <property type="match status" value="1"/>
</dbReference>
<dbReference type="SUPFAM" id="SSF51735">
    <property type="entry name" value="NAD(P)-binding Rossmann-fold domains"/>
    <property type="match status" value="1"/>
</dbReference>
<accession>A0ABU2ZK97</accession>
<keyword evidence="4" id="KW-1185">Reference proteome</keyword>
<dbReference type="RefSeq" id="WP_311340575.1">
    <property type="nucleotide sequence ID" value="NZ_JAVRHS010000004.1"/>
</dbReference>
<dbReference type="InterPro" id="IPR002347">
    <property type="entry name" value="SDR_fam"/>
</dbReference>
<dbReference type="PANTHER" id="PTHR24321:SF8">
    <property type="entry name" value="ESTRADIOL 17-BETA-DEHYDROGENASE 8-RELATED"/>
    <property type="match status" value="1"/>
</dbReference>
<dbReference type="InterPro" id="IPR036291">
    <property type="entry name" value="NAD(P)-bd_dom_sf"/>
</dbReference>
<name>A0ABU2ZK97_9SPHN</name>
<proteinExistence type="inferred from homology"/>
<evidence type="ECO:0000313" key="4">
    <source>
        <dbReference type="Proteomes" id="UP001259803"/>
    </source>
</evidence>
<dbReference type="EMBL" id="JAVRHS010000004">
    <property type="protein sequence ID" value="MDT0575999.1"/>
    <property type="molecule type" value="Genomic_DNA"/>
</dbReference>
<dbReference type="PROSITE" id="PS00061">
    <property type="entry name" value="ADH_SHORT"/>
    <property type="match status" value="1"/>
</dbReference>
<sequence length="287" mass="30539">MTKAWTVRYKRGSALLLLARTWGEKENTLVKNLDGMVALITGGTGGIGAATVRRLSRQGAKIIFTGSKADAARALCDETGAVFQPHRVEDEAGWTSLSNRIMDEFGRLDIAFANAGTESGDSNVEEIRLEDWNRIVAVNQTGAMLTVQHAIRLMKRNEGATGSIIINSSMNARAAMGNFMAYSVTKTAICALARSAAIHCGKSGYRMRVNAILPGVVETDMIRNIMNAQPDPGAARAAYEGMSPMNRLAQLDEVAGLVAFLASDDAAFISGAEYVIDGATTAGMMGV</sequence>
<organism evidence="3 4">
    <name type="scientific">Croceicoccus esteveae</name>
    <dbReference type="NCBI Taxonomy" id="3075597"/>
    <lineage>
        <taxon>Bacteria</taxon>
        <taxon>Pseudomonadati</taxon>
        <taxon>Pseudomonadota</taxon>
        <taxon>Alphaproteobacteria</taxon>
        <taxon>Sphingomonadales</taxon>
        <taxon>Erythrobacteraceae</taxon>
        <taxon>Croceicoccus</taxon>
    </lineage>
</organism>
<gene>
    <name evidence="3" type="ORF">RM533_07345</name>
</gene>
<dbReference type="EC" id="1.1.-.-" evidence="3"/>